<dbReference type="InterPro" id="IPR020568">
    <property type="entry name" value="Ribosomal_Su5_D2-typ_SF"/>
</dbReference>
<dbReference type="GO" id="GO:0005739">
    <property type="term" value="C:mitochondrion"/>
    <property type="evidence" value="ECO:0007669"/>
    <property type="project" value="UniProtKB-SubCell"/>
</dbReference>
<reference evidence="13 14" key="1">
    <citation type="submission" date="2014-10" db="EMBL/GenBank/DDBJ databases">
        <title>Draft genome of the hookworm Ancylostoma caninum.</title>
        <authorList>
            <person name="Mitreva M."/>
        </authorList>
    </citation>
    <scope>NUCLEOTIDE SEQUENCE [LARGE SCALE GENOMIC DNA]</scope>
    <source>
        <strain evidence="13 14">Baltimore</strain>
    </source>
</reference>
<gene>
    <name evidence="13" type="ORF">ANCCAN_22727</name>
</gene>
<dbReference type="GO" id="GO:0051082">
    <property type="term" value="F:unfolded protein binding"/>
    <property type="evidence" value="ECO:0007669"/>
    <property type="project" value="InterPro"/>
</dbReference>
<feature type="transmembrane region" description="Helical" evidence="12">
    <location>
        <begin position="711"/>
        <end position="734"/>
    </location>
</feature>
<keyword evidence="5" id="KW-0547">Nucleotide-binding</keyword>
<evidence type="ECO:0000313" key="14">
    <source>
        <dbReference type="Proteomes" id="UP000252519"/>
    </source>
</evidence>
<keyword evidence="10 12" id="KW-0472">Membrane</keyword>
<evidence type="ECO:0000256" key="8">
    <source>
        <dbReference type="ARBA" id="ARBA00022989"/>
    </source>
</evidence>
<dbReference type="SUPFAM" id="SSF144091">
    <property type="entry name" value="Rhomboid-like"/>
    <property type="match status" value="1"/>
</dbReference>
<keyword evidence="8 12" id="KW-1133">Transmembrane helix</keyword>
<dbReference type="Proteomes" id="UP000252519">
    <property type="component" value="Unassembled WGS sequence"/>
</dbReference>
<dbReference type="Gene3D" id="1.20.120.790">
    <property type="entry name" value="Heat shock protein 90, C-terminal domain"/>
    <property type="match status" value="1"/>
</dbReference>
<dbReference type="Gene3D" id="3.30.230.80">
    <property type="match status" value="1"/>
</dbReference>
<dbReference type="Gene3D" id="3.30.565.10">
    <property type="entry name" value="Histidine kinase-like ATPase, C-terminal domain"/>
    <property type="match status" value="1"/>
</dbReference>
<dbReference type="InterPro" id="IPR020575">
    <property type="entry name" value="Hsp90_N"/>
</dbReference>
<dbReference type="GO" id="GO:0140662">
    <property type="term" value="F:ATP-dependent protein folding chaperone"/>
    <property type="evidence" value="ECO:0007669"/>
    <property type="project" value="InterPro"/>
</dbReference>
<dbReference type="GO" id="GO:0005524">
    <property type="term" value="F:ATP binding"/>
    <property type="evidence" value="ECO:0007669"/>
    <property type="project" value="UniProtKB-KW"/>
</dbReference>
<dbReference type="InterPro" id="IPR001404">
    <property type="entry name" value="Hsp90_fam"/>
</dbReference>
<keyword evidence="4 12" id="KW-0812">Transmembrane</keyword>
<dbReference type="Pfam" id="PF00183">
    <property type="entry name" value="HSP90"/>
    <property type="match status" value="1"/>
</dbReference>
<dbReference type="SUPFAM" id="SSF110942">
    <property type="entry name" value="HSP90 C-terminal domain"/>
    <property type="match status" value="1"/>
</dbReference>
<evidence type="ECO:0000256" key="1">
    <source>
        <dbReference type="ARBA" id="ARBA00004141"/>
    </source>
</evidence>
<evidence type="ECO:0000256" key="10">
    <source>
        <dbReference type="ARBA" id="ARBA00023136"/>
    </source>
</evidence>
<comment type="subcellular location">
    <subcellularLocation>
        <location evidence="1">Membrane</location>
        <topology evidence="1">Multi-pass membrane protein</topology>
    </subcellularLocation>
    <subcellularLocation>
        <location evidence="2">Mitochondrion</location>
    </subcellularLocation>
</comment>
<dbReference type="EMBL" id="JOJR01001290">
    <property type="protein sequence ID" value="RCN31478.1"/>
    <property type="molecule type" value="Genomic_DNA"/>
</dbReference>
<organism evidence="13 14">
    <name type="scientific">Ancylostoma caninum</name>
    <name type="common">Dog hookworm</name>
    <dbReference type="NCBI Taxonomy" id="29170"/>
    <lineage>
        <taxon>Eukaryota</taxon>
        <taxon>Metazoa</taxon>
        <taxon>Ecdysozoa</taxon>
        <taxon>Nematoda</taxon>
        <taxon>Chromadorea</taxon>
        <taxon>Rhabditida</taxon>
        <taxon>Rhabditina</taxon>
        <taxon>Rhabditomorpha</taxon>
        <taxon>Strongyloidea</taxon>
        <taxon>Ancylostomatidae</taxon>
        <taxon>Ancylostomatinae</taxon>
        <taxon>Ancylostoma</taxon>
    </lineage>
</organism>
<keyword evidence="6" id="KW-0067">ATP-binding</keyword>
<protein>
    <recommendedName>
        <fullName evidence="15">Hsp90 protein</fullName>
    </recommendedName>
</protein>
<evidence type="ECO:0000313" key="13">
    <source>
        <dbReference type="EMBL" id="RCN31478.1"/>
    </source>
</evidence>
<dbReference type="InterPro" id="IPR036890">
    <property type="entry name" value="HATPase_C_sf"/>
</dbReference>
<evidence type="ECO:0008006" key="15">
    <source>
        <dbReference type="Google" id="ProtNLM"/>
    </source>
</evidence>
<evidence type="ECO:0000256" key="11">
    <source>
        <dbReference type="ARBA" id="ARBA00023186"/>
    </source>
</evidence>
<dbReference type="PRINTS" id="PR00775">
    <property type="entry name" value="HEATSHOCK90"/>
</dbReference>
<dbReference type="NCBIfam" id="NF003555">
    <property type="entry name" value="PRK05218.1"/>
    <property type="match status" value="1"/>
</dbReference>
<dbReference type="STRING" id="29170.A0A368FIV8"/>
<dbReference type="FunFam" id="1.20.120.790:FF:000004">
    <property type="entry name" value="Heat shock protein 75 kDa"/>
    <property type="match status" value="1"/>
</dbReference>
<dbReference type="PANTHER" id="PTHR11528">
    <property type="entry name" value="HEAT SHOCK PROTEIN 90 FAMILY MEMBER"/>
    <property type="match status" value="1"/>
</dbReference>
<dbReference type="GO" id="GO:0070013">
    <property type="term" value="C:intracellular organelle lumen"/>
    <property type="evidence" value="ECO:0007669"/>
    <property type="project" value="UniProtKB-ARBA"/>
</dbReference>
<keyword evidence="7" id="KW-0809">Transit peptide</keyword>
<feature type="transmembrane region" description="Helical" evidence="12">
    <location>
        <begin position="799"/>
        <end position="821"/>
    </location>
</feature>
<dbReference type="SUPFAM" id="SSF54211">
    <property type="entry name" value="Ribosomal protein S5 domain 2-like"/>
    <property type="match status" value="1"/>
</dbReference>
<dbReference type="GO" id="GO:0016887">
    <property type="term" value="F:ATP hydrolysis activity"/>
    <property type="evidence" value="ECO:0007669"/>
    <property type="project" value="InterPro"/>
</dbReference>
<evidence type="ECO:0000256" key="2">
    <source>
        <dbReference type="ARBA" id="ARBA00004173"/>
    </source>
</evidence>
<accession>A0A368FIV8</accession>
<dbReference type="GO" id="GO:0016020">
    <property type="term" value="C:membrane"/>
    <property type="evidence" value="ECO:0007669"/>
    <property type="project" value="UniProtKB-SubCell"/>
</dbReference>
<name>A0A368FIV8_ANCCA</name>
<dbReference type="FunFam" id="3.30.230.80:FF:000004">
    <property type="entry name" value="Heat shock protein 75 kDa"/>
    <property type="match status" value="1"/>
</dbReference>
<keyword evidence="14" id="KW-1185">Reference proteome</keyword>
<evidence type="ECO:0000256" key="5">
    <source>
        <dbReference type="ARBA" id="ARBA00022741"/>
    </source>
</evidence>
<keyword evidence="11" id="KW-0143">Chaperone</keyword>
<comment type="caution">
    <text evidence="13">The sequence shown here is derived from an EMBL/GenBank/DDBJ whole genome shotgun (WGS) entry which is preliminary data.</text>
</comment>
<evidence type="ECO:0000256" key="12">
    <source>
        <dbReference type="SAM" id="Phobius"/>
    </source>
</evidence>
<feature type="transmembrane region" description="Helical" evidence="12">
    <location>
        <begin position="754"/>
        <end position="787"/>
    </location>
</feature>
<dbReference type="InterPro" id="IPR037196">
    <property type="entry name" value="HSP90_C"/>
</dbReference>
<dbReference type="InterPro" id="IPR007599">
    <property type="entry name" value="DER1"/>
</dbReference>
<sequence length="890" mass="101926">MWTARHALGRVALHSTRRLAAAAPRPLSIAHVVTSRHLCVTPARFCAAAAPERHEFQAETKNLMDIVAKSLYSDNTGIGMDRRELLECLGTIAKSGSKEFIEKNKDNAEAVIGQFGVGFYSAFMVADSVVVTTRKVGEPEDKGLKWTWNGDNSYEVSEEKGLPTGTRIVIHLKAGDSAEYSKAERVKEVIDKYSYFVAAPILLNGERVNSLNAIWTLQPKDVTKEMHETFFKQLAKQQKKSEAFQRPCYTIHYKTDTPVSLRSVLYIPQHRFSMLEYAAQAHNRECGLSLYARRVLIKPNAKELLPNYLHFVMGVVDSEDIPLNLSREMLQNNPVLRKLRKILTDKVLSFLQNEMKKDSEKYEDFYKQYSIFLKEGIVTQVDHSEKEEIAKLMLFESSNLKAGVLTNLTEYCKRMQEDQKEIYYMFSPSRQLAESSPYYELVRSQNKEVLFLYEPADEVVFLALHQFNMKPLVGVEKWAESAASKGEDKDKAEGKQFRDVDKKELLDWIKTTLGSVKVFDIAGNHRPSEHPVMLTIKHEMGAARHLLRTGEIKDMEHLVFLQPCLHVNLTHPLIKSLYTMKRTDPKTAELLIAQIYDNALITSGLLKDTSGMMQNLIDVYTDMPPVTRAYTTACVLTTLAVIYDNALITSGLLKDTSGMMQNLIDVYTDMPPVTRAYTTACVLTTLAVQLDFITPFHLYFNWELIVKRYQFWRLLTSFCFFGSFGFSFMFNMIFTYRYCMMLEEGSFRGRRADFVYMFLLGGGLMILCGIFVQMVFLGQAFTIMLVYIWSRRNPHIQMNFFGVLSFTAPYLPWVLLLFSLLLGNNAIVDFMGIACGHFYFFLEDVFPYQQHGMRLLVTPGWLKWLCDERQAEPVPEEERPGGFGWGVDEE</sequence>
<keyword evidence="9" id="KW-0496">Mitochondrion</keyword>
<evidence type="ECO:0000256" key="3">
    <source>
        <dbReference type="ARBA" id="ARBA00008239"/>
    </source>
</evidence>
<dbReference type="Pfam" id="PF04511">
    <property type="entry name" value="DER1"/>
    <property type="match status" value="1"/>
</dbReference>
<comment type="similarity">
    <text evidence="3">Belongs to the heat shock protein 90 family.</text>
</comment>
<evidence type="ECO:0000256" key="4">
    <source>
        <dbReference type="ARBA" id="ARBA00022692"/>
    </source>
</evidence>
<dbReference type="AlphaFoldDB" id="A0A368FIV8"/>
<dbReference type="SUPFAM" id="SSF55874">
    <property type="entry name" value="ATPase domain of HSP90 chaperone/DNA topoisomerase II/histidine kinase"/>
    <property type="match status" value="1"/>
</dbReference>
<dbReference type="InterPro" id="IPR035952">
    <property type="entry name" value="Rhomboid-like_sf"/>
</dbReference>
<evidence type="ECO:0000256" key="6">
    <source>
        <dbReference type="ARBA" id="ARBA00022840"/>
    </source>
</evidence>
<dbReference type="OrthoDB" id="28737at2759"/>
<dbReference type="Gene3D" id="3.40.50.11260">
    <property type="match status" value="1"/>
</dbReference>
<evidence type="ECO:0000256" key="7">
    <source>
        <dbReference type="ARBA" id="ARBA00022946"/>
    </source>
</evidence>
<proteinExistence type="inferred from homology"/>
<dbReference type="FunFam" id="3.40.50.11260:FF:000004">
    <property type="entry name" value="Heat shock protein 75 mitochondrial"/>
    <property type="match status" value="1"/>
</dbReference>
<evidence type="ECO:0000256" key="9">
    <source>
        <dbReference type="ARBA" id="ARBA00023128"/>
    </source>
</evidence>